<feature type="transmembrane region" description="Helical" evidence="1">
    <location>
        <begin position="92"/>
        <end position="117"/>
    </location>
</feature>
<gene>
    <name evidence="2" type="ORF">HTEP1355_LOCUS14415</name>
</gene>
<keyword evidence="1" id="KW-1133">Transmembrane helix</keyword>
<accession>A0A7S0YWN1</accession>
<feature type="transmembrane region" description="Helical" evidence="1">
    <location>
        <begin position="239"/>
        <end position="261"/>
    </location>
</feature>
<proteinExistence type="predicted"/>
<protein>
    <recommendedName>
        <fullName evidence="3">Cycloeucalenol cycloisomerase</fullName>
    </recommendedName>
</protein>
<feature type="transmembrane region" description="Helical" evidence="1">
    <location>
        <begin position="20"/>
        <end position="38"/>
    </location>
</feature>
<reference evidence="2" key="1">
    <citation type="submission" date="2021-01" db="EMBL/GenBank/DDBJ databases">
        <authorList>
            <person name="Corre E."/>
            <person name="Pelletier E."/>
            <person name="Niang G."/>
            <person name="Scheremetjew M."/>
            <person name="Finn R."/>
            <person name="Kale V."/>
            <person name="Holt S."/>
            <person name="Cochrane G."/>
            <person name="Meng A."/>
            <person name="Brown T."/>
            <person name="Cohen L."/>
        </authorList>
    </citation>
    <scope>NUCLEOTIDE SEQUENCE</scope>
    <source>
        <strain evidence="2">CCMP443</strain>
    </source>
</reference>
<keyword evidence="1" id="KW-0812">Transmembrane</keyword>
<dbReference type="InterPro" id="IPR020532">
    <property type="entry name" value="Cycloeucalenol_cycloisomerase"/>
</dbReference>
<sequence>MGIVGDLQHFVMTDKALHDILGVIGSMLVALASLSTLLTRQRNPTLSRWLADPKASPAKRATEVWFLGYGFFWILCFAGIIASQVYLQFTEVTFFVVCGGLMLPLLLQPVLAPSVTLDQGKPLLERHSFKANVWIAVFSIIGNYWYTHYFYNVLGASYTFRSWDVNGVPIPMFFATHFYFCFYHTLSNMALHKVRTTFSPGSQRLLFETCLVLVMSYVTAFMEAFTISGFQCYSFEDRYMAWVLGSAFYGIYFIVSFPMYMRLDEDDKRRHTCFDALIESLASGMAVLFLLDFVRVAMGKDMTLSLNRPCKLDASKTCHPFTGMRC</sequence>
<dbReference type="EMBL" id="HBFN01024926">
    <property type="protein sequence ID" value="CAD8800742.1"/>
    <property type="molecule type" value="Transcribed_RNA"/>
</dbReference>
<dbReference type="GO" id="GO:0047793">
    <property type="term" value="F:cycloeucalenol cycloisomerase activity"/>
    <property type="evidence" value="ECO:0007669"/>
    <property type="project" value="InterPro"/>
</dbReference>
<organism evidence="2">
    <name type="scientific">Hemiselmis tepida</name>
    <dbReference type="NCBI Taxonomy" id="464990"/>
    <lineage>
        <taxon>Eukaryota</taxon>
        <taxon>Cryptophyceae</taxon>
        <taxon>Cryptomonadales</taxon>
        <taxon>Hemiselmidaceae</taxon>
        <taxon>Hemiselmis</taxon>
    </lineage>
</organism>
<name>A0A7S0YWN1_9CRYP</name>
<evidence type="ECO:0008006" key="3">
    <source>
        <dbReference type="Google" id="ProtNLM"/>
    </source>
</evidence>
<feature type="transmembrane region" description="Helical" evidence="1">
    <location>
        <begin position="64"/>
        <end position="86"/>
    </location>
</feature>
<feature type="transmembrane region" description="Helical" evidence="1">
    <location>
        <begin position="205"/>
        <end position="227"/>
    </location>
</feature>
<keyword evidence="1" id="KW-0472">Membrane</keyword>
<dbReference type="AlphaFoldDB" id="A0A7S0YWN1"/>
<feature type="transmembrane region" description="Helical" evidence="1">
    <location>
        <begin position="166"/>
        <end position="184"/>
    </location>
</feature>
<evidence type="ECO:0000256" key="1">
    <source>
        <dbReference type="SAM" id="Phobius"/>
    </source>
</evidence>
<feature type="transmembrane region" description="Helical" evidence="1">
    <location>
        <begin position="273"/>
        <end position="298"/>
    </location>
</feature>
<dbReference type="PANTHER" id="PTHR35136:SF1">
    <property type="entry name" value="CYCLOEUCALENOL CYCLOISOMERASE"/>
    <property type="match status" value="1"/>
</dbReference>
<evidence type="ECO:0000313" key="2">
    <source>
        <dbReference type="EMBL" id="CAD8800742.1"/>
    </source>
</evidence>
<dbReference type="PANTHER" id="PTHR35136">
    <property type="entry name" value="CYCLOEUCALENOL CYCLOISOMERASE"/>
    <property type="match status" value="1"/>
</dbReference>
<feature type="transmembrane region" description="Helical" evidence="1">
    <location>
        <begin position="129"/>
        <end position="146"/>
    </location>
</feature>